<reference evidence="1" key="1">
    <citation type="submission" date="2020-04" db="EMBL/GenBank/DDBJ databases">
        <authorList>
            <person name="Alioto T."/>
            <person name="Alioto T."/>
            <person name="Gomez Garrido J."/>
        </authorList>
    </citation>
    <scope>NUCLEOTIDE SEQUENCE</scope>
    <source>
        <strain evidence="1">A484AB</strain>
    </source>
</reference>
<dbReference type="PROSITE" id="PS50304">
    <property type="entry name" value="TUDOR"/>
    <property type="match status" value="3"/>
</dbReference>
<gene>
    <name evidence="1" type="ORF">PACLA_8A046726</name>
</gene>
<keyword evidence="2" id="KW-1185">Reference proteome</keyword>
<dbReference type="Pfam" id="PF00567">
    <property type="entry name" value="TUDOR"/>
    <property type="match status" value="3"/>
</dbReference>
<dbReference type="PANTHER" id="PTHR16442:SF1">
    <property type="entry name" value="RING FINGER PROTEIN 17"/>
    <property type="match status" value="1"/>
</dbReference>
<evidence type="ECO:0000313" key="1">
    <source>
        <dbReference type="EMBL" id="CAB4038432.1"/>
    </source>
</evidence>
<dbReference type="InterPro" id="IPR002999">
    <property type="entry name" value="Tudor"/>
</dbReference>
<dbReference type="PANTHER" id="PTHR16442">
    <property type="entry name" value="RING FINGER PROTEIN 17"/>
    <property type="match status" value="1"/>
</dbReference>
<dbReference type="Gene3D" id="2.30.30.140">
    <property type="match status" value="3"/>
</dbReference>
<dbReference type="InterPro" id="IPR035437">
    <property type="entry name" value="SNase_OB-fold_sf"/>
</dbReference>
<dbReference type="SMART" id="SM00333">
    <property type="entry name" value="TUDOR"/>
    <property type="match status" value="3"/>
</dbReference>
<proteinExistence type="predicted"/>
<protein>
    <submittedName>
        <fullName evidence="1">Uncharacterized protein</fullName>
    </submittedName>
</protein>
<accession>A0A6S7LLP0</accession>
<dbReference type="AlphaFoldDB" id="A0A6S7LLP0"/>
<feature type="non-terminal residue" evidence="1">
    <location>
        <position position="619"/>
    </location>
</feature>
<comment type="caution">
    <text evidence="1">The sequence shown here is derived from an EMBL/GenBank/DDBJ whole genome shotgun (WGS) entry which is preliminary data.</text>
</comment>
<dbReference type="OrthoDB" id="341421at2759"/>
<dbReference type="SUPFAM" id="SSF63748">
    <property type="entry name" value="Tudor/PWWP/MBT"/>
    <property type="match status" value="3"/>
</dbReference>
<organism evidence="1 2">
    <name type="scientific">Paramuricea clavata</name>
    <name type="common">Red gorgonian</name>
    <name type="synonym">Violescent sea-whip</name>
    <dbReference type="NCBI Taxonomy" id="317549"/>
    <lineage>
        <taxon>Eukaryota</taxon>
        <taxon>Metazoa</taxon>
        <taxon>Cnidaria</taxon>
        <taxon>Anthozoa</taxon>
        <taxon>Octocorallia</taxon>
        <taxon>Malacalcyonacea</taxon>
        <taxon>Plexauridae</taxon>
        <taxon>Paramuricea</taxon>
    </lineage>
</organism>
<sequence length="619" mass="69447">MASALAWRLSFPFDEAVEVLVTHVERDSGNFFVQINNSDSTKLDDLMEEIVSFASRSSGDSKAKPLKVGDICLAKYVDEVWYRGKVLGVDRNGFKIFFVDYGNSDFVASSDAMPAPDKFLTLPPQAFECELANVRAIGGRWSTEMLCQFEELVIEQTFVAQAVSLKTNNVLVLSLFQDATMTTLAVEPLISAGYLERTDDVLAYVQSGPNRSYAFLELDKFSFEDVHVSYCVSPNKFYCLLLKNSTALHKLTEELEITYREAPEDDYPLTSCCQDNPCCAKFSEDDIWYRAIITSESPSTSGEINVKFVDYGNSENVHISDLKELDDRFLELPMQALECTLYGIQPTNGKIEWPQDAIELFQTLTGEKHLVSYLSSVANNVAEVFLFDTSEETKDINFGQVLVDNGKAVAVKSLTDYKKGHNSQRRKSSFGIINLVPNSSETVVITNAESPSDFYCQLLKHSSDLDKLMDDLNQYYDALGDVDDTITLPQAGMLCCGKYTEDDGWYRSLILESYLANRKVEVLYVDYGNIESLPITRIKELKPQFAALPQQAIPCCLYGVSPSAPSWTDQAIEEFQNAIIEKELVIKVVSHSESQRYSVSLMETVGEEEYSVNKLLVQK</sequence>
<evidence type="ECO:0000313" key="2">
    <source>
        <dbReference type="Proteomes" id="UP001152795"/>
    </source>
</evidence>
<name>A0A6S7LLP0_PARCT</name>
<dbReference type="Gene3D" id="2.40.50.90">
    <property type="match status" value="3"/>
</dbReference>
<dbReference type="FunFam" id="2.30.30.140:FF:000018">
    <property type="entry name" value="Serine/threonine-protein kinase 31"/>
    <property type="match status" value="3"/>
</dbReference>
<dbReference type="Proteomes" id="UP001152795">
    <property type="component" value="Unassembled WGS sequence"/>
</dbReference>
<dbReference type="EMBL" id="CACRXK020024198">
    <property type="protein sequence ID" value="CAB4038432.1"/>
    <property type="molecule type" value="Genomic_DNA"/>
</dbReference>